<dbReference type="Pfam" id="PF13468">
    <property type="entry name" value="Glyoxalase_3"/>
    <property type="match status" value="1"/>
</dbReference>
<dbReference type="AlphaFoldDB" id="A0A8J3X902"/>
<sequence length="257" mass="26349">MSAPELVQATVAVHDLAAAGIRERLGLAPGFPDPELAAWAIANEVLTLGDTYLEVVAPSGPQSRLHRFLEDGEGGYLVALRVPEATALAERCAASGVRIVHRQDLDGATIIQLHPGDLGVLVEADEMPPGRAWHYDAWDTPGVSPGAPAGDLVAVDVAVADPAATAVLWSRLFGLPVEGAAAENSAVEGSTVEGRTVEGPAVEGAAVRAGRGLIRFVPVTGRRGLVALDLRASEAGVIETAGLTIRLVPHEGPGGAA</sequence>
<dbReference type="Gene3D" id="3.10.180.10">
    <property type="entry name" value="2,3-Dihydroxybiphenyl 1,2-Dioxygenase, domain 1"/>
    <property type="match status" value="1"/>
</dbReference>
<evidence type="ECO:0000313" key="3">
    <source>
        <dbReference type="EMBL" id="GII32677.1"/>
    </source>
</evidence>
<feature type="domain" description="Glyoxalase-like" evidence="2">
    <location>
        <begin position="10"/>
        <end position="173"/>
    </location>
</feature>
<comment type="caution">
    <text evidence="3">The sequence shown here is derived from an EMBL/GenBank/DDBJ whole genome shotgun (WGS) entry which is preliminary data.</text>
</comment>
<dbReference type="InterPro" id="IPR051785">
    <property type="entry name" value="MMCE/EMCE_epimerase"/>
</dbReference>
<dbReference type="InterPro" id="IPR029068">
    <property type="entry name" value="Glyas_Bleomycin-R_OHBP_Dase"/>
</dbReference>
<dbReference type="GO" id="GO:0004493">
    <property type="term" value="F:methylmalonyl-CoA epimerase activity"/>
    <property type="evidence" value="ECO:0007669"/>
    <property type="project" value="TreeGrafter"/>
</dbReference>
<name>A0A8J3X902_9ACTN</name>
<dbReference type="EMBL" id="BOOO01000036">
    <property type="protein sequence ID" value="GII32677.1"/>
    <property type="molecule type" value="Genomic_DNA"/>
</dbReference>
<dbReference type="GO" id="GO:0046872">
    <property type="term" value="F:metal ion binding"/>
    <property type="evidence" value="ECO:0007669"/>
    <property type="project" value="UniProtKB-KW"/>
</dbReference>
<evidence type="ECO:0000256" key="1">
    <source>
        <dbReference type="ARBA" id="ARBA00022723"/>
    </source>
</evidence>
<gene>
    <name evidence="3" type="ORF">Pmi06nite_61190</name>
</gene>
<dbReference type="GO" id="GO:0046491">
    <property type="term" value="P:L-methylmalonyl-CoA metabolic process"/>
    <property type="evidence" value="ECO:0007669"/>
    <property type="project" value="TreeGrafter"/>
</dbReference>
<organism evidence="3 4">
    <name type="scientific">Planotetraspora mira</name>
    <dbReference type="NCBI Taxonomy" id="58121"/>
    <lineage>
        <taxon>Bacteria</taxon>
        <taxon>Bacillati</taxon>
        <taxon>Actinomycetota</taxon>
        <taxon>Actinomycetes</taxon>
        <taxon>Streptosporangiales</taxon>
        <taxon>Streptosporangiaceae</taxon>
        <taxon>Planotetraspora</taxon>
    </lineage>
</organism>
<dbReference type="InterPro" id="IPR025870">
    <property type="entry name" value="Glyoxalase-like_dom"/>
</dbReference>
<accession>A0A8J3X902</accession>
<dbReference type="PANTHER" id="PTHR43048:SF3">
    <property type="entry name" value="METHYLMALONYL-COA EPIMERASE, MITOCHONDRIAL"/>
    <property type="match status" value="1"/>
</dbReference>
<dbReference type="PANTHER" id="PTHR43048">
    <property type="entry name" value="METHYLMALONYL-COA EPIMERASE"/>
    <property type="match status" value="1"/>
</dbReference>
<protein>
    <recommendedName>
        <fullName evidence="2">Glyoxalase-like domain-containing protein</fullName>
    </recommendedName>
</protein>
<evidence type="ECO:0000259" key="2">
    <source>
        <dbReference type="Pfam" id="PF13468"/>
    </source>
</evidence>
<keyword evidence="1" id="KW-0479">Metal-binding</keyword>
<reference evidence="3 4" key="1">
    <citation type="submission" date="2021-01" db="EMBL/GenBank/DDBJ databases">
        <title>Whole genome shotgun sequence of Planotetraspora mira NBRC 15435.</title>
        <authorList>
            <person name="Komaki H."/>
            <person name="Tamura T."/>
        </authorList>
    </citation>
    <scope>NUCLEOTIDE SEQUENCE [LARGE SCALE GENOMIC DNA]</scope>
    <source>
        <strain evidence="3 4">NBRC 15435</strain>
    </source>
</reference>
<dbReference type="Proteomes" id="UP000650628">
    <property type="component" value="Unassembled WGS sequence"/>
</dbReference>
<keyword evidence="4" id="KW-1185">Reference proteome</keyword>
<evidence type="ECO:0000313" key="4">
    <source>
        <dbReference type="Proteomes" id="UP000650628"/>
    </source>
</evidence>
<dbReference type="SUPFAM" id="SSF54593">
    <property type="entry name" value="Glyoxalase/Bleomycin resistance protein/Dihydroxybiphenyl dioxygenase"/>
    <property type="match status" value="1"/>
</dbReference>
<proteinExistence type="predicted"/>
<dbReference type="RefSeq" id="WP_203956565.1">
    <property type="nucleotide sequence ID" value="NZ_BOOO01000036.1"/>
</dbReference>